<comment type="caution">
    <text evidence="1">The sequence shown here is derived from an EMBL/GenBank/DDBJ whole genome shotgun (WGS) entry which is preliminary data.</text>
</comment>
<dbReference type="Proteomes" id="UP000264541">
    <property type="component" value="Unassembled WGS sequence"/>
</dbReference>
<dbReference type="RefSeq" id="WP_117325247.1">
    <property type="nucleotide sequence ID" value="NZ_QVTE01000008.1"/>
</dbReference>
<dbReference type="AlphaFoldDB" id="A0A372LT97"/>
<evidence type="ECO:0008006" key="3">
    <source>
        <dbReference type="Google" id="ProtNLM"/>
    </source>
</evidence>
<name>A0A372LT97_9BACI</name>
<sequence length="146" mass="16872">MKNSKCEYNGKEITVEEYFEKRGVKAFEKALRQQAASCSLFRDGNCLMSDEPCKVLNEGFPTHPKRRCIVFERMVLPADQKTQADYWAVFAGEGLSQVEKRNCEGCGKPIDADSPNRRYCGPCKRVAERASKRNRMRRYREGKEDF</sequence>
<reference evidence="1 2" key="1">
    <citation type="submission" date="2018-08" db="EMBL/GenBank/DDBJ databases">
        <title>Bacillus chawlae sp. nov., Bacillus glennii sp. nov., and Bacillus saganii sp. nov. Isolated from the Vehicle Assembly Building at Kennedy Space Center where the Viking Spacecraft were Assembled.</title>
        <authorList>
            <person name="Seuylemezian A."/>
            <person name="Vaishampayan P."/>
        </authorList>
    </citation>
    <scope>NUCLEOTIDE SEQUENCE [LARGE SCALE GENOMIC DNA]</scope>
    <source>
        <strain evidence="1 2">V47-23a</strain>
    </source>
</reference>
<gene>
    <name evidence="1" type="ORF">D0469_03510</name>
</gene>
<dbReference type="OrthoDB" id="2454786at2"/>
<protein>
    <recommendedName>
        <fullName evidence="3">Cysteine-rich VLP domain-containing protein</fullName>
    </recommendedName>
</protein>
<dbReference type="EMBL" id="QVTE01000008">
    <property type="protein sequence ID" value="RFU71020.1"/>
    <property type="molecule type" value="Genomic_DNA"/>
</dbReference>
<evidence type="ECO:0000313" key="2">
    <source>
        <dbReference type="Proteomes" id="UP000264541"/>
    </source>
</evidence>
<evidence type="ECO:0000313" key="1">
    <source>
        <dbReference type="EMBL" id="RFU71020.1"/>
    </source>
</evidence>
<proteinExistence type="predicted"/>
<keyword evidence="2" id="KW-1185">Reference proteome</keyword>
<organism evidence="1 2">
    <name type="scientific">Peribacillus saganii</name>
    <dbReference type="NCBI Taxonomy" id="2303992"/>
    <lineage>
        <taxon>Bacteria</taxon>
        <taxon>Bacillati</taxon>
        <taxon>Bacillota</taxon>
        <taxon>Bacilli</taxon>
        <taxon>Bacillales</taxon>
        <taxon>Bacillaceae</taxon>
        <taxon>Peribacillus</taxon>
    </lineage>
</organism>
<accession>A0A372LT97</accession>